<dbReference type="InterPro" id="IPR020846">
    <property type="entry name" value="MFS_dom"/>
</dbReference>
<evidence type="ECO:0000256" key="2">
    <source>
        <dbReference type="ARBA" id="ARBA00007520"/>
    </source>
</evidence>
<feature type="transmembrane region" description="Helical" evidence="11">
    <location>
        <begin position="205"/>
        <end position="226"/>
    </location>
</feature>
<comment type="function">
    <text evidence="7">Efflux pump; part of the gene cluster that mediates the biosynthesis of dothistromin (DOTH), a polyketide toxin very similar in structure to the aflatoxin precursor, versicolorin B. One function of dotC may be to transport early-stage dothistromin biosynthetic intermediates from the cytoplasm into vacuoles, thereby affecting the rate of dothistromin production.</text>
</comment>
<dbReference type="GO" id="GO:0005774">
    <property type="term" value="C:vacuolar membrane"/>
    <property type="evidence" value="ECO:0007669"/>
    <property type="project" value="UniProtKB-SubCell"/>
</dbReference>
<feature type="transmembrane region" description="Helical" evidence="11">
    <location>
        <begin position="116"/>
        <end position="135"/>
    </location>
</feature>
<evidence type="ECO:0000256" key="5">
    <source>
        <dbReference type="ARBA" id="ARBA00022989"/>
    </source>
</evidence>
<feature type="compositionally biased region" description="Polar residues" evidence="10">
    <location>
        <begin position="17"/>
        <end position="34"/>
    </location>
</feature>
<keyword evidence="5 11" id="KW-1133">Transmembrane helix</keyword>
<feature type="transmembrane region" description="Helical" evidence="11">
    <location>
        <begin position="375"/>
        <end position="398"/>
    </location>
</feature>
<keyword evidence="4 11" id="KW-0812">Transmembrane</keyword>
<dbReference type="PANTHER" id="PTHR23501">
    <property type="entry name" value="MAJOR FACILITATOR SUPERFAMILY"/>
    <property type="match status" value="1"/>
</dbReference>
<evidence type="ECO:0000256" key="10">
    <source>
        <dbReference type="SAM" id="MobiDB-lite"/>
    </source>
</evidence>
<protein>
    <recommendedName>
        <fullName evidence="8">Efflux pump dotC</fullName>
    </recommendedName>
    <alternativeName>
        <fullName evidence="9">Dothistromin biosynthesis protein C</fullName>
    </alternativeName>
</protein>
<feature type="domain" description="Major facilitator superfamily (MFS) profile" evidence="12">
    <location>
        <begin position="82"/>
        <end position="572"/>
    </location>
</feature>
<feature type="transmembrane region" description="Helical" evidence="11">
    <location>
        <begin position="267"/>
        <end position="290"/>
    </location>
</feature>
<dbReference type="CDD" id="cd17502">
    <property type="entry name" value="MFS_Azr1_MDR_like"/>
    <property type="match status" value="1"/>
</dbReference>
<comment type="subcellular location">
    <subcellularLocation>
        <location evidence="1">Vacuole membrane</location>
        <topology evidence="1">Multi-pass membrane protein</topology>
    </subcellularLocation>
</comment>
<reference evidence="14" key="1">
    <citation type="journal article" date="2023" name="Mol. Phylogenet. Evol.">
        <title>Genome-scale phylogeny and comparative genomics of the fungal order Sordariales.</title>
        <authorList>
            <person name="Hensen N."/>
            <person name="Bonometti L."/>
            <person name="Westerberg I."/>
            <person name="Brannstrom I.O."/>
            <person name="Guillou S."/>
            <person name="Cros-Aarteil S."/>
            <person name="Calhoun S."/>
            <person name="Haridas S."/>
            <person name="Kuo A."/>
            <person name="Mondo S."/>
            <person name="Pangilinan J."/>
            <person name="Riley R."/>
            <person name="LaButti K."/>
            <person name="Andreopoulos B."/>
            <person name="Lipzen A."/>
            <person name="Chen C."/>
            <person name="Yan M."/>
            <person name="Daum C."/>
            <person name="Ng V."/>
            <person name="Clum A."/>
            <person name="Steindorff A."/>
            <person name="Ohm R.A."/>
            <person name="Martin F."/>
            <person name="Silar P."/>
            <person name="Natvig D.O."/>
            <person name="Lalanne C."/>
            <person name="Gautier V."/>
            <person name="Ament-Velasquez S.L."/>
            <person name="Kruys A."/>
            <person name="Hutchinson M.I."/>
            <person name="Powell A.J."/>
            <person name="Barry K."/>
            <person name="Miller A.N."/>
            <person name="Grigoriev I.V."/>
            <person name="Debuchy R."/>
            <person name="Gladieux P."/>
            <person name="Hiltunen Thoren M."/>
            <person name="Johannesson H."/>
        </authorList>
    </citation>
    <scope>NUCLEOTIDE SEQUENCE [LARGE SCALE GENOMIC DNA]</scope>
    <source>
        <strain evidence="14">CBS 340.73</strain>
    </source>
</reference>
<comment type="caution">
    <text evidence="13">The sequence shown here is derived from an EMBL/GenBank/DDBJ whole genome shotgun (WGS) entry which is preliminary data.</text>
</comment>
<gene>
    <name evidence="13" type="ORF">QBC46DRAFT_395687</name>
</gene>
<dbReference type="PANTHER" id="PTHR23501:SF102">
    <property type="entry name" value="DRUG TRANSPORTER, PUTATIVE (AFU_ORTHOLOGUE AFUA_3G08530)-RELATED"/>
    <property type="match status" value="1"/>
</dbReference>
<evidence type="ECO:0000256" key="8">
    <source>
        <dbReference type="ARBA" id="ARBA00069956"/>
    </source>
</evidence>
<dbReference type="Gene3D" id="1.20.1720.10">
    <property type="entry name" value="Multidrug resistance protein D"/>
    <property type="match status" value="1"/>
</dbReference>
<evidence type="ECO:0000256" key="9">
    <source>
        <dbReference type="ARBA" id="ARBA00083178"/>
    </source>
</evidence>
<feature type="transmembrane region" description="Helical" evidence="11">
    <location>
        <begin position="176"/>
        <end position="193"/>
    </location>
</feature>
<proteinExistence type="inferred from homology"/>
<dbReference type="AlphaFoldDB" id="A0AAN6S1B8"/>
<evidence type="ECO:0000256" key="1">
    <source>
        <dbReference type="ARBA" id="ARBA00004128"/>
    </source>
</evidence>
<sequence>MTGSEPETSGVDPSTPRMHNNESGSISSNTLRNEGQTEHVREEEATPAKGVAPSPGQASNDTPVQASQAPEEGRTKLQTSLIIAALASALFLAALDVTIVTTAIPTIAEQFNSTAGYTWIGSAYLLANAAAAPMWGKISDIWGRKPILLLAVAVFWVGSLLSAVSVNMAMLIASRAIQGIGGGGIVILVNICISDLFSMRRRGSYLGIMGMVWAVAGGVGPILGGVFTSKVTWRWCFYVNLPISGVGFFVLAFVLKLHNPRTPMRQGLAAVDWLGSLTIVGGTLMVLLGLEFGGVTYPWNSPTVICLIVFGLLTTGIFVVIEWKIARFPIIPLRLFKTKSNVAAMGVCACHGFVFISGSYYLPLYFQAVLGASPLLSGVYILPFTLSLALVSAATGIFIKKTGKYLPCIIFGMTVMTLGYGLFIDLEARANWAKIILFQIVAGIGVGPNFQSPLIALQTTVEPRDIASATGTFGFVRQLFTSISVVIGGVVFQNQMQKQYPQLLAELGPQTAGLLTGANAGASVGVVGQLPGREGDIARQAYWDSLRTMYIMYVAFAGLGLVIAMFVGSRKLSKDHTEHKTGLQDMRRRKETPATKGDVEKGGDTSGSA</sequence>
<feature type="compositionally biased region" description="Basic and acidic residues" evidence="10">
    <location>
        <begin position="35"/>
        <end position="46"/>
    </location>
</feature>
<feature type="transmembrane region" description="Helical" evidence="11">
    <location>
        <begin position="469"/>
        <end position="492"/>
    </location>
</feature>
<dbReference type="InterPro" id="IPR011701">
    <property type="entry name" value="MFS"/>
</dbReference>
<evidence type="ECO:0000313" key="14">
    <source>
        <dbReference type="Proteomes" id="UP001303473"/>
    </source>
</evidence>
<feature type="transmembrane region" description="Helical" evidence="11">
    <location>
        <begin position="302"/>
        <end position="321"/>
    </location>
</feature>
<dbReference type="FunFam" id="1.20.1250.20:FF:000196">
    <property type="entry name" value="MFS toxin efflux pump (AflT)"/>
    <property type="match status" value="1"/>
</dbReference>
<dbReference type="Proteomes" id="UP001303473">
    <property type="component" value="Unassembled WGS sequence"/>
</dbReference>
<accession>A0AAN6S1B8</accession>
<dbReference type="PROSITE" id="PS50850">
    <property type="entry name" value="MFS"/>
    <property type="match status" value="1"/>
</dbReference>
<feature type="transmembrane region" description="Helical" evidence="11">
    <location>
        <begin position="81"/>
        <end position="104"/>
    </location>
</feature>
<name>A0AAN6S1B8_9PEZI</name>
<feature type="transmembrane region" description="Helical" evidence="11">
    <location>
        <begin position="405"/>
        <end position="423"/>
    </location>
</feature>
<feature type="compositionally biased region" description="Polar residues" evidence="10">
    <location>
        <begin position="56"/>
        <end position="68"/>
    </location>
</feature>
<keyword evidence="6 11" id="KW-0472">Membrane</keyword>
<feature type="transmembrane region" description="Helical" evidence="11">
    <location>
        <begin position="342"/>
        <end position="363"/>
    </location>
</feature>
<keyword evidence="3" id="KW-0813">Transport</keyword>
<dbReference type="InterPro" id="IPR036259">
    <property type="entry name" value="MFS_trans_sf"/>
</dbReference>
<feature type="transmembrane region" description="Helical" evidence="11">
    <location>
        <begin position="147"/>
        <end position="170"/>
    </location>
</feature>
<feature type="region of interest" description="Disordered" evidence="10">
    <location>
        <begin position="1"/>
        <end position="72"/>
    </location>
</feature>
<dbReference type="FunFam" id="1.20.1720.10:FF:000014">
    <property type="entry name" value="MFS drug transporter, putative"/>
    <property type="match status" value="1"/>
</dbReference>
<feature type="transmembrane region" description="Helical" evidence="11">
    <location>
        <begin position="232"/>
        <end position="255"/>
    </location>
</feature>
<evidence type="ECO:0000256" key="7">
    <source>
        <dbReference type="ARBA" id="ARBA00057269"/>
    </source>
</evidence>
<organism evidence="13 14">
    <name type="scientific">Diplogelasinospora grovesii</name>
    <dbReference type="NCBI Taxonomy" id="303347"/>
    <lineage>
        <taxon>Eukaryota</taxon>
        <taxon>Fungi</taxon>
        <taxon>Dikarya</taxon>
        <taxon>Ascomycota</taxon>
        <taxon>Pezizomycotina</taxon>
        <taxon>Sordariomycetes</taxon>
        <taxon>Sordariomycetidae</taxon>
        <taxon>Sordariales</taxon>
        <taxon>Diplogelasinosporaceae</taxon>
        <taxon>Diplogelasinospora</taxon>
    </lineage>
</organism>
<evidence type="ECO:0000256" key="3">
    <source>
        <dbReference type="ARBA" id="ARBA00022448"/>
    </source>
</evidence>
<comment type="similarity">
    <text evidence="2">Belongs to the major facilitator superfamily. TCR/Tet family.</text>
</comment>
<dbReference type="SUPFAM" id="SSF103473">
    <property type="entry name" value="MFS general substrate transporter"/>
    <property type="match status" value="1"/>
</dbReference>
<dbReference type="GO" id="GO:0005886">
    <property type="term" value="C:plasma membrane"/>
    <property type="evidence" value="ECO:0007669"/>
    <property type="project" value="TreeGrafter"/>
</dbReference>
<dbReference type="Gene3D" id="1.20.1250.20">
    <property type="entry name" value="MFS general substrate transporter like domains"/>
    <property type="match status" value="1"/>
</dbReference>
<dbReference type="GO" id="GO:0022857">
    <property type="term" value="F:transmembrane transporter activity"/>
    <property type="evidence" value="ECO:0007669"/>
    <property type="project" value="InterPro"/>
</dbReference>
<dbReference type="Pfam" id="PF07690">
    <property type="entry name" value="MFS_1"/>
    <property type="match status" value="1"/>
</dbReference>
<evidence type="ECO:0000256" key="6">
    <source>
        <dbReference type="ARBA" id="ARBA00023136"/>
    </source>
</evidence>
<evidence type="ECO:0000256" key="11">
    <source>
        <dbReference type="SAM" id="Phobius"/>
    </source>
</evidence>
<feature type="region of interest" description="Disordered" evidence="10">
    <location>
        <begin position="576"/>
        <end position="609"/>
    </location>
</feature>
<evidence type="ECO:0000256" key="4">
    <source>
        <dbReference type="ARBA" id="ARBA00022692"/>
    </source>
</evidence>
<dbReference type="EMBL" id="MU853892">
    <property type="protein sequence ID" value="KAK3936171.1"/>
    <property type="molecule type" value="Genomic_DNA"/>
</dbReference>
<feature type="compositionally biased region" description="Basic and acidic residues" evidence="10">
    <location>
        <begin position="576"/>
        <end position="603"/>
    </location>
</feature>
<evidence type="ECO:0000259" key="12">
    <source>
        <dbReference type="PROSITE" id="PS50850"/>
    </source>
</evidence>
<feature type="transmembrane region" description="Helical" evidence="11">
    <location>
        <begin position="550"/>
        <end position="568"/>
    </location>
</feature>
<evidence type="ECO:0000313" key="13">
    <source>
        <dbReference type="EMBL" id="KAK3936171.1"/>
    </source>
</evidence>
<dbReference type="PRINTS" id="PR01036">
    <property type="entry name" value="TCRTETB"/>
</dbReference>
<keyword evidence="14" id="KW-1185">Reference proteome</keyword>